<dbReference type="Proteomes" id="UP000290560">
    <property type="component" value="Unassembled WGS sequence"/>
</dbReference>
<evidence type="ECO:0000313" key="1">
    <source>
        <dbReference type="EMBL" id="RZR73045.1"/>
    </source>
</evidence>
<organism evidence="1">
    <name type="scientific">Ensete ventricosum</name>
    <name type="common">Abyssinian banana</name>
    <name type="synonym">Musa ensete</name>
    <dbReference type="NCBI Taxonomy" id="4639"/>
    <lineage>
        <taxon>Eukaryota</taxon>
        <taxon>Viridiplantae</taxon>
        <taxon>Streptophyta</taxon>
        <taxon>Embryophyta</taxon>
        <taxon>Tracheophyta</taxon>
        <taxon>Spermatophyta</taxon>
        <taxon>Magnoliopsida</taxon>
        <taxon>Liliopsida</taxon>
        <taxon>Zingiberales</taxon>
        <taxon>Musaceae</taxon>
        <taxon>Ensete</taxon>
    </lineage>
</organism>
<name>A0A445MFK5_ENSVE</name>
<gene>
    <name evidence="1" type="ORF">BHM03_00019456</name>
</gene>
<reference evidence="1" key="1">
    <citation type="journal article" date="2018" name="Data Brief">
        <title>Genome sequence data from 17 accessions of Ensete ventricosum, a staple food crop for millions in Ethiopia.</title>
        <authorList>
            <person name="Yemataw Z."/>
            <person name="Muzemil S."/>
            <person name="Ambachew D."/>
            <person name="Tripathi L."/>
            <person name="Tesfaye K."/>
            <person name="Chala A."/>
            <person name="Farbos A."/>
            <person name="O'Neill P."/>
            <person name="Moore K."/>
            <person name="Grant M."/>
            <person name="Studholme D.J."/>
        </authorList>
    </citation>
    <scope>NUCLEOTIDE SEQUENCE [LARGE SCALE GENOMIC DNA]</scope>
    <source>
        <tissue evidence="1">Leaf</tissue>
    </source>
</reference>
<protein>
    <submittedName>
        <fullName evidence="1">Uncharacterized protein</fullName>
    </submittedName>
</protein>
<dbReference type="AlphaFoldDB" id="A0A445MFK5"/>
<proteinExistence type="predicted"/>
<accession>A0A445MFK5</accession>
<sequence>MGVVLKKKADVIRAGPATTWAASYDWRRRVALKPRPSVPHVGPPFTWPVGPFIPIRAQTARTRRAAAVLFDAGVSSCETLTTHVLTWLIAIGWQSRKRPVIGFGKRPKIYLVLPRSRWHATNARTHARTKRIW</sequence>
<dbReference type="EMBL" id="KV875812">
    <property type="protein sequence ID" value="RZR73045.1"/>
    <property type="molecule type" value="Genomic_DNA"/>
</dbReference>